<proteinExistence type="predicted"/>
<dbReference type="Gene3D" id="2.60.120.260">
    <property type="entry name" value="Galactose-binding domain-like"/>
    <property type="match status" value="1"/>
</dbReference>
<dbReference type="Proteomes" id="UP001470230">
    <property type="component" value="Unassembled WGS sequence"/>
</dbReference>
<sequence length="458" mass="53558">MKSFILSSKGLKNLVLSDDDEFTFIIGEQEISMKRIYAEFLSPNVSQLHKADPTVNFLDLNDMVESKKLNESREPAKLLKIAISLIEKLFEGEQVEINEDQEFSMRFLSILLGNKEMFDKINELYVDGKDLEVDHYLNDLELFENLTKSQISFDYSSLINIISSHFYSIDKSKLLRFKKSTLYSIISNENLKIENEDSLFELICQIFDEESEYESESSVSLVDFYEQVEFTNLSIEKLSQFVDTFNTNEISQNLWRKLSQCFYFNYQNNVNKQFNDKRYFGVSILYDNNKDHSFEGIINNLTKKCGGNVSDKKVVDVTCSSYFGSNYAKNAVDFDNDKKYYESINNQTGWIKYDFKELKISPTHYSIKSACDKGRANLMNWVIEGSNSNNDDDWIVLDTRNNIKSIDGLYYWQTFDVQSRKSNEYFRYLRLRRTGPNAGGDNFFKLASLEYFGFLKYE</sequence>
<evidence type="ECO:0008006" key="3">
    <source>
        <dbReference type="Google" id="ProtNLM"/>
    </source>
</evidence>
<dbReference type="EMBL" id="JAPFFF010000025">
    <property type="protein sequence ID" value="KAK8849989.1"/>
    <property type="molecule type" value="Genomic_DNA"/>
</dbReference>
<organism evidence="1 2">
    <name type="scientific">Tritrichomonas musculus</name>
    <dbReference type="NCBI Taxonomy" id="1915356"/>
    <lineage>
        <taxon>Eukaryota</taxon>
        <taxon>Metamonada</taxon>
        <taxon>Parabasalia</taxon>
        <taxon>Tritrichomonadida</taxon>
        <taxon>Tritrichomonadidae</taxon>
        <taxon>Tritrichomonas</taxon>
    </lineage>
</organism>
<reference evidence="1 2" key="1">
    <citation type="submission" date="2024-04" db="EMBL/GenBank/DDBJ databases">
        <title>Tritrichomonas musculus Genome.</title>
        <authorList>
            <person name="Alves-Ferreira E."/>
            <person name="Grigg M."/>
            <person name="Lorenzi H."/>
            <person name="Galac M."/>
        </authorList>
    </citation>
    <scope>NUCLEOTIDE SEQUENCE [LARGE SCALE GENOMIC DNA]</scope>
    <source>
        <strain evidence="1 2">EAF2021</strain>
    </source>
</reference>
<dbReference type="InterPro" id="IPR008979">
    <property type="entry name" value="Galactose-bd-like_sf"/>
</dbReference>
<name>A0ABR2HN00_9EUKA</name>
<protein>
    <recommendedName>
        <fullName evidence="3">F5/8 type C domain-containing protein</fullName>
    </recommendedName>
</protein>
<dbReference type="SUPFAM" id="SSF49785">
    <property type="entry name" value="Galactose-binding domain-like"/>
    <property type="match status" value="1"/>
</dbReference>
<comment type="caution">
    <text evidence="1">The sequence shown here is derived from an EMBL/GenBank/DDBJ whole genome shotgun (WGS) entry which is preliminary data.</text>
</comment>
<accession>A0ABR2HN00</accession>
<gene>
    <name evidence="1" type="ORF">M9Y10_018583</name>
</gene>
<evidence type="ECO:0000313" key="1">
    <source>
        <dbReference type="EMBL" id="KAK8849989.1"/>
    </source>
</evidence>
<keyword evidence="2" id="KW-1185">Reference proteome</keyword>
<evidence type="ECO:0000313" key="2">
    <source>
        <dbReference type="Proteomes" id="UP001470230"/>
    </source>
</evidence>